<organism evidence="1 2">
    <name type="scientific">Leeuwenhoekiella polynyae</name>
    <dbReference type="NCBI Taxonomy" id="1550906"/>
    <lineage>
        <taxon>Bacteria</taxon>
        <taxon>Pseudomonadati</taxon>
        <taxon>Bacteroidota</taxon>
        <taxon>Flavobacteriia</taxon>
        <taxon>Flavobacteriales</taxon>
        <taxon>Flavobacteriaceae</taxon>
        <taxon>Leeuwenhoekiella</taxon>
    </lineage>
</organism>
<dbReference type="EMBL" id="QOVK01000019">
    <property type="protein sequence ID" value="RXG16361.1"/>
    <property type="molecule type" value="Genomic_DNA"/>
</dbReference>
<accession>A0A4Q0NX41</accession>
<comment type="caution">
    <text evidence="1">The sequence shown here is derived from an EMBL/GenBank/DDBJ whole genome shotgun (WGS) entry which is preliminary data.</text>
</comment>
<sequence>RVTLILYIIAVSFKVALFDRNSWHHYSEIATSVPAYHEVLVKFAGSGT</sequence>
<evidence type="ECO:0000313" key="1">
    <source>
        <dbReference type="EMBL" id="RXG16361.1"/>
    </source>
</evidence>
<proteinExistence type="predicted"/>
<reference evidence="1 2" key="1">
    <citation type="submission" date="2018-07" db="EMBL/GenBank/DDBJ databases">
        <title>Leeuwenhoekiella genomics.</title>
        <authorList>
            <person name="Tahon G."/>
            <person name="Willems A."/>
        </authorList>
    </citation>
    <scope>NUCLEOTIDE SEQUENCE [LARGE SCALE GENOMIC DNA]</scope>
    <source>
        <strain evidence="1 2">LMG 29608</strain>
    </source>
</reference>
<dbReference type="AlphaFoldDB" id="A0A4Q0NX41"/>
<keyword evidence="2" id="KW-1185">Reference proteome</keyword>
<dbReference type="Proteomes" id="UP000289859">
    <property type="component" value="Unassembled WGS sequence"/>
</dbReference>
<evidence type="ECO:0000313" key="2">
    <source>
        <dbReference type="Proteomes" id="UP000289859"/>
    </source>
</evidence>
<protein>
    <submittedName>
        <fullName evidence="1">Uncharacterized protein</fullName>
    </submittedName>
</protein>
<feature type="non-terminal residue" evidence="1">
    <location>
        <position position="1"/>
    </location>
</feature>
<gene>
    <name evidence="1" type="ORF">DSM02_3224</name>
</gene>
<name>A0A4Q0NX41_9FLAO</name>